<dbReference type="EMBL" id="BPLQ01003773">
    <property type="protein sequence ID" value="GIY03087.1"/>
    <property type="molecule type" value="Genomic_DNA"/>
</dbReference>
<feature type="compositionally biased region" description="Basic and acidic residues" evidence="1">
    <location>
        <begin position="1"/>
        <end position="12"/>
    </location>
</feature>
<organism evidence="2 3">
    <name type="scientific">Caerostris darwini</name>
    <dbReference type="NCBI Taxonomy" id="1538125"/>
    <lineage>
        <taxon>Eukaryota</taxon>
        <taxon>Metazoa</taxon>
        <taxon>Ecdysozoa</taxon>
        <taxon>Arthropoda</taxon>
        <taxon>Chelicerata</taxon>
        <taxon>Arachnida</taxon>
        <taxon>Araneae</taxon>
        <taxon>Araneomorphae</taxon>
        <taxon>Entelegynae</taxon>
        <taxon>Araneoidea</taxon>
        <taxon>Araneidae</taxon>
        <taxon>Caerostris</taxon>
    </lineage>
</organism>
<dbReference type="AlphaFoldDB" id="A0AAV4Q3X6"/>
<keyword evidence="3" id="KW-1185">Reference proteome</keyword>
<evidence type="ECO:0000313" key="3">
    <source>
        <dbReference type="Proteomes" id="UP001054837"/>
    </source>
</evidence>
<feature type="compositionally biased region" description="Basic and acidic residues" evidence="1">
    <location>
        <begin position="52"/>
        <end position="82"/>
    </location>
</feature>
<protein>
    <submittedName>
        <fullName evidence="2">Uncharacterized protein</fullName>
    </submittedName>
</protein>
<evidence type="ECO:0000256" key="1">
    <source>
        <dbReference type="SAM" id="MobiDB-lite"/>
    </source>
</evidence>
<proteinExistence type="predicted"/>
<dbReference type="Proteomes" id="UP001054837">
    <property type="component" value="Unassembled WGS sequence"/>
</dbReference>
<reference evidence="2 3" key="1">
    <citation type="submission" date="2021-06" db="EMBL/GenBank/DDBJ databases">
        <title>Caerostris darwini draft genome.</title>
        <authorList>
            <person name="Kono N."/>
            <person name="Arakawa K."/>
        </authorList>
    </citation>
    <scope>NUCLEOTIDE SEQUENCE [LARGE SCALE GENOMIC DNA]</scope>
</reference>
<gene>
    <name evidence="2" type="ORF">CDAR_88301</name>
</gene>
<name>A0AAV4Q3X6_9ARAC</name>
<feature type="compositionally biased region" description="Acidic residues" evidence="1">
    <location>
        <begin position="13"/>
        <end position="36"/>
    </location>
</feature>
<feature type="compositionally biased region" description="Basic and acidic residues" evidence="1">
    <location>
        <begin position="89"/>
        <end position="101"/>
    </location>
</feature>
<accession>A0AAV4Q3X6</accession>
<feature type="region of interest" description="Disordered" evidence="1">
    <location>
        <begin position="1"/>
        <end position="101"/>
    </location>
</feature>
<evidence type="ECO:0000313" key="2">
    <source>
        <dbReference type="EMBL" id="GIY03087.1"/>
    </source>
</evidence>
<comment type="caution">
    <text evidence="2">The sequence shown here is derived from an EMBL/GenBank/DDBJ whole genome shotgun (WGS) entry which is preliminary data.</text>
</comment>
<sequence>MENENGIEKTRENEEETCEMEQGIEETSEIEEYESISDDKIQDVRNGNKVQEQVHEKETQESKTMDNNESPIKRTESTRENDSQESEENEIHEWKTKEDDSLKLTRADIQESKILIADNESTEKMSDKLDSTKKYEIEISLSATEDSKACKPSLGDALLKITTNRPMNVQVVMHTNPPVKMDFKQH</sequence>